<organism evidence="9 10">
    <name type="scientific">Massilia phyllostachyos</name>
    <dbReference type="NCBI Taxonomy" id="2898585"/>
    <lineage>
        <taxon>Bacteria</taxon>
        <taxon>Pseudomonadati</taxon>
        <taxon>Pseudomonadota</taxon>
        <taxon>Betaproteobacteria</taxon>
        <taxon>Burkholderiales</taxon>
        <taxon>Oxalobacteraceae</taxon>
        <taxon>Telluria group</taxon>
        <taxon>Massilia</taxon>
    </lineage>
</organism>
<keyword evidence="2 6" id="KW-0349">Heme</keyword>
<comment type="caution">
    <text evidence="9">The sequence shown here is derived from an EMBL/GenBank/DDBJ whole genome shotgun (WGS) entry which is preliminary data.</text>
</comment>
<evidence type="ECO:0000256" key="6">
    <source>
        <dbReference type="PROSITE-ProRule" id="PRU00433"/>
    </source>
</evidence>
<dbReference type="Gene3D" id="1.10.760.10">
    <property type="entry name" value="Cytochrome c-like domain"/>
    <property type="match status" value="2"/>
</dbReference>
<name>A0ABS8Q4V1_9BURK</name>
<dbReference type="SUPFAM" id="SSF46626">
    <property type="entry name" value="Cytochrome c"/>
    <property type="match status" value="2"/>
</dbReference>
<feature type="signal peptide" evidence="7">
    <location>
        <begin position="1"/>
        <end position="22"/>
    </location>
</feature>
<dbReference type="EMBL" id="JAJNOC010000002">
    <property type="protein sequence ID" value="MCD2516775.1"/>
    <property type="molecule type" value="Genomic_DNA"/>
</dbReference>
<reference evidence="9" key="1">
    <citation type="submission" date="2021-11" db="EMBL/GenBank/DDBJ databases">
        <title>The complete genome of Massilia sp sp. G4R7.</title>
        <authorList>
            <person name="Liu L."/>
            <person name="Yue J."/>
            <person name="Yuan J."/>
            <person name="Yang F."/>
            <person name="Li L."/>
        </authorList>
    </citation>
    <scope>NUCLEOTIDE SEQUENCE</scope>
    <source>
        <strain evidence="9">G4R7</strain>
    </source>
</reference>
<evidence type="ECO:0000256" key="5">
    <source>
        <dbReference type="ARBA" id="ARBA00023004"/>
    </source>
</evidence>
<evidence type="ECO:0000256" key="3">
    <source>
        <dbReference type="ARBA" id="ARBA00022723"/>
    </source>
</evidence>
<evidence type="ECO:0000256" key="2">
    <source>
        <dbReference type="ARBA" id="ARBA00022617"/>
    </source>
</evidence>
<keyword evidence="3 6" id="KW-0479">Metal-binding</keyword>
<evidence type="ECO:0000256" key="1">
    <source>
        <dbReference type="ARBA" id="ARBA00022448"/>
    </source>
</evidence>
<protein>
    <submittedName>
        <fullName evidence="9">C-type cytochrome</fullName>
    </submittedName>
</protein>
<keyword evidence="10" id="KW-1185">Reference proteome</keyword>
<dbReference type="PROSITE" id="PS51007">
    <property type="entry name" value="CYTC"/>
    <property type="match status" value="1"/>
</dbReference>
<dbReference type="InterPro" id="IPR009056">
    <property type="entry name" value="Cyt_c-like_dom"/>
</dbReference>
<evidence type="ECO:0000259" key="8">
    <source>
        <dbReference type="PROSITE" id="PS51007"/>
    </source>
</evidence>
<dbReference type="Pfam" id="PF00034">
    <property type="entry name" value="Cytochrom_C"/>
    <property type="match status" value="1"/>
</dbReference>
<keyword evidence="7" id="KW-0732">Signal</keyword>
<feature type="domain" description="Cytochrome c" evidence="8">
    <location>
        <begin position="128"/>
        <end position="212"/>
    </location>
</feature>
<keyword evidence="5 6" id="KW-0408">Iron</keyword>
<dbReference type="RefSeq" id="WP_228892616.1">
    <property type="nucleotide sequence ID" value="NZ_JAJNOC010000002.1"/>
</dbReference>
<sequence>MKHPLICSLFTISLMAAAPAFALDIQLPPETAVFKPSELPGYALAQRNCMTCHSVHYIQSQPTTSPRGYWDATVRKMKKPFGAQFSDADIPDMVDYLVKTYGAERSNAVPIANAAIKPAAVAPKAGATAAIDTKALLAANACMGCHSIDKKVVGPAFKEVVAKYKGKADAVSLVARNIRAGGAGKWGPVPMPAFSQLSEGEAMALAHYVLAQ</sequence>
<evidence type="ECO:0000256" key="4">
    <source>
        <dbReference type="ARBA" id="ARBA00022982"/>
    </source>
</evidence>
<dbReference type="InterPro" id="IPR036909">
    <property type="entry name" value="Cyt_c-like_dom_sf"/>
</dbReference>
<keyword evidence="4" id="KW-0249">Electron transport</keyword>
<evidence type="ECO:0000256" key="7">
    <source>
        <dbReference type="SAM" id="SignalP"/>
    </source>
</evidence>
<dbReference type="InterPro" id="IPR002324">
    <property type="entry name" value="Cyt_c_ID"/>
</dbReference>
<evidence type="ECO:0000313" key="10">
    <source>
        <dbReference type="Proteomes" id="UP001179361"/>
    </source>
</evidence>
<proteinExistence type="predicted"/>
<feature type="chain" id="PRO_5047292283" evidence="7">
    <location>
        <begin position="23"/>
        <end position="212"/>
    </location>
</feature>
<dbReference type="Proteomes" id="UP001179361">
    <property type="component" value="Unassembled WGS sequence"/>
</dbReference>
<gene>
    <name evidence="9" type="ORF">LQ564_10690</name>
</gene>
<evidence type="ECO:0000313" key="9">
    <source>
        <dbReference type="EMBL" id="MCD2516775.1"/>
    </source>
</evidence>
<keyword evidence="1" id="KW-0813">Transport</keyword>
<dbReference type="PRINTS" id="PR00606">
    <property type="entry name" value="CYTCHROMECID"/>
</dbReference>
<accession>A0ABS8Q4V1</accession>